<evidence type="ECO:0000256" key="1">
    <source>
        <dbReference type="SAM" id="MobiDB-lite"/>
    </source>
</evidence>
<dbReference type="AlphaFoldDB" id="A0A7S0G5F2"/>
<sequence>MKSYKNLLFAAVCGMWLSFCVAAHRVSEVNDSCTGWGLPDEICAMATDERQELVEAKPQNKLTIYAPYFYVLDFSQNNTETTTLLGGNTFVEIYGFYVMIKGKAGVTASMKGTTLFIFASIIDIQSDGSFALDVSGLPVDVAPPTVPPALPLPAPAPRFSGQPGKTGVAGHVGGSGTDGNPGGKFIMITKHLNLTSLHSAGHDFTIINDGSAGSIGGKGGPGQTGGTGASGVSCSLNSTKFGKNDDPNCCKFCHASFAKWERCNIYQAGQPGAGGPGGPGGPGGRGAGPGWVSVYSNSASGADNKPIDNDTVEGMILSTSKHGEVGLGGSGGDGGAGAHNDPNALCTTYTELLPFVMKYQGRASVNATGLPGPQGPSGINGTTFGDVRPKFIRATVNSTGNPYDGNHYEYPQDWVYLQNVEPVEYLGFGLELSENMLNTLAYVDDDAGAQNTYNLILQSVSDMMYNAQLMMNRTSDSTTKKLYASYVNKAWTLIKSINRVSSPGGSPLGQVSIASFEQQLDDLVEFRDLAEVLEGYYAEYAKEVNNTATSERILLNATNSSLVGVQQQVTLQQQIYKNLAKMNETLDDVALKIQMTKFALNADQQELDECWEEAQKALMFQKVMDFVSFVATVADFGLGATKLVGQASQLISEGGTFFKGINTASGFKYSSIPTLIKNIQQLVPGPGQSSNWDPYASSMKLVEGDESSLAGYEGGLSSALEGIYHADNYADAQEIFQKMNQTADDYKSARISMAKEEVTDKVNAMKSACPGQAQEFFRTFDTLQMWVNQRNDLLAVYTALVSYFNRVTAKKLYLESVAQNTLVELQQNTINPASLAVLNVHQETYNMMVDQFSKNLALVLNARSYLMMGAASSSLSSLSFANCRWETSIMKDSNNMFFKCAANAVLQLKNALSQWHTSTYSQNQLVDWMSYWGPVELNEESIGPDRWADFKKTGILNFCLDPTEPSFNRGPGMSAGMFFPLISMDSIFVVMDGAPEEGVRVDIQHMASSGVVRAMENPTSGDSAHPYLTKKFTHVDRDLRFIYSGEAPGDDKVSMLAWMKSTNISVRADVGDPSEILRISPFSNYQIETDVGVLEDVSNVRVYYTGHYVPAADFNILPISSLSETIMCTSTLAKPAATPTPTTSPPDTNKVTAEGKDLKSYSASAELVRRHELQDGSYTEACRISFEFPVGGQRPEHVKLEWEWEQYQEGTNWEYSNEISMAINGVQAIVTFNNTPEAVNKPTHAVLLTDSCPTNLRVVSQYTM</sequence>
<proteinExistence type="predicted"/>
<gene>
    <name evidence="3" type="ORF">RMAR0315_LOCUS12864</name>
</gene>
<reference evidence="3" key="1">
    <citation type="submission" date="2021-01" db="EMBL/GenBank/DDBJ databases">
        <authorList>
            <person name="Corre E."/>
            <person name="Pelletier E."/>
            <person name="Niang G."/>
            <person name="Scheremetjew M."/>
            <person name="Finn R."/>
            <person name="Kale V."/>
            <person name="Holt S."/>
            <person name="Cochrane G."/>
            <person name="Meng A."/>
            <person name="Brown T."/>
            <person name="Cohen L."/>
        </authorList>
    </citation>
    <scope>NUCLEOTIDE SEQUENCE</scope>
    <source>
        <strain evidence="3">UTEX LB 2760</strain>
    </source>
</reference>
<feature type="region of interest" description="Disordered" evidence="1">
    <location>
        <begin position="1134"/>
        <end position="1153"/>
    </location>
</feature>
<accession>A0A7S0G5F2</accession>
<name>A0A7S0G5F2_9RHOD</name>
<organism evidence="3">
    <name type="scientific">Rhodosorus marinus</name>
    <dbReference type="NCBI Taxonomy" id="101924"/>
    <lineage>
        <taxon>Eukaryota</taxon>
        <taxon>Rhodophyta</taxon>
        <taxon>Stylonematophyceae</taxon>
        <taxon>Stylonematales</taxon>
        <taxon>Stylonemataceae</taxon>
        <taxon>Rhodosorus</taxon>
    </lineage>
</organism>
<feature type="chain" id="PRO_5030958996" evidence="2">
    <location>
        <begin position="23"/>
        <end position="1264"/>
    </location>
</feature>
<feature type="region of interest" description="Disordered" evidence="1">
    <location>
        <begin position="274"/>
        <end position="307"/>
    </location>
</feature>
<dbReference type="EMBL" id="HBEK01023421">
    <property type="protein sequence ID" value="CAD8402859.1"/>
    <property type="molecule type" value="Transcribed_RNA"/>
</dbReference>
<feature type="compositionally biased region" description="Gly residues" evidence="1">
    <location>
        <begin position="274"/>
        <end position="289"/>
    </location>
</feature>
<evidence type="ECO:0000256" key="2">
    <source>
        <dbReference type="SAM" id="SignalP"/>
    </source>
</evidence>
<evidence type="ECO:0000313" key="3">
    <source>
        <dbReference type="EMBL" id="CAD8402859.1"/>
    </source>
</evidence>
<feature type="compositionally biased region" description="Low complexity" evidence="1">
    <location>
        <begin position="1134"/>
        <end position="1148"/>
    </location>
</feature>
<protein>
    <submittedName>
        <fullName evidence="3">Uncharacterized protein</fullName>
    </submittedName>
</protein>
<feature type="signal peptide" evidence="2">
    <location>
        <begin position="1"/>
        <end position="22"/>
    </location>
</feature>
<keyword evidence="2" id="KW-0732">Signal</keyword>